<sequence length="244" mass="25520">MIDFLFESAVAPFTIALGILAGLLVLELVALLIGGSLFGSDSDAGAEFDADLDVDLDAGAEMSAAFDADLDADLAGGELAELPETTASAPVNPGLTGWLGLGKMPFLIWLASMCLSFGLSGLGLQSALRDALGFALSPALASVPALIVALWFTRGFGAWFARVLPHTETSALSENALGRRRGVITQGTAARGRPAEVRVQDRYGNAHYLRAEPMSDGEQISAGTEVLVIRDRRAKAYVLVPVSD</sequence>
<accession>A0A0P1GFX1</accession>
<name>A0A0P1GFX1_9RHOB</name>
<keyword evidence="1" id="KW-0812">Transmembrane</keyword>
<evidence type="ECO:0000313" key="5">
    <source>
        <dbReference type="Proteomes" id="UP000052022"/>
    </source>
</evidence>
<gene>
    <name evidence="4" type="primary">yqiJ</name>
    <name evidence="4" type="ORF">TRM7557_00328</name>
</gene>
<dbReference type="EMBL" id="CYSD01000012">
    <property type="protein sequence ID" value="CUH75318.1"/>
    <property type="molecule type" value="Genomic_DNA"/>
</dbReference>
<dbReference type="InterPro" id="IPR048376">
    <property type="entry name" value="YqiJ_N"/>
</dbReference>
<evidence type="ECO:0000256" key="1">
    <source>
        <dbReference type="SAM" id="Phobius"/>
    </source>
</evidence>
<dbReference type="AlphaFoldDB" id="A0A0P1GFX1"/>
<feature type="transmembrane region" description="Helical" evidence="1">
    <location>
        <begin position="131"/>
        <end position="152"/>
    </location>
</feature>
<organism evidence="4 5">
    <name type="scientific">Tritonibacter multivorans</name>
    <dbReference type="NCBI Taxonomy" id="928856"/>
    <lineage>
        <taxon>Bacteria</taxon>
        <taxon>Pseudomonadati</taxon>
        <taxon>Pseudomonadota</taxon>
        <taxon>Alphaproteobacteria</taxon>
        <taxon>Rhodobacterales</taxon>
        <taxon>Paracoccaceae</taxon>
        <taxon>Tritonibacter</taxon>
    </lineage>
</organism>
<protein>
    <submittedName>
        <fullName evidence="4">Inner membrane protein YqiJ</fullName>
    </submittedName>
</protein>
<dbReference type="OrthoDB" id="5421421at2"/>
<dbReference type="InterPro" id="IPR010840">
    <property type="entry name" value="YqiJ_OB"/>
</dbReference>
<dbReference type="Pfam" id="PF21001">
    <property type="entry name" value="YqiJ_N"/>
    <property type="match status" value="1"/>
</dbReference>
<feature type="transmembrane region" description="Helical" evidence="1">
    <location>
        <begin position="12"/>
        <end position="33"/>
    </location>
</feature>
<dbReference type="Pfam" id="PF07290">
    <property type="entry name" value="YqiJ_OB"/>
    <property type="match status" value="1"/>
</dbReference>
<dbReference type="STRING" id="928856.SAMN04488049_10933"/>
<feature type="domain" description="Inner membrane protein YqiJ N-terminal" evidence="3">
    <location>
        <begin position="12"/>
        <end position="154"/>
    </location>
</feature>
<keyword evidence="1" id="KW-1133">Transmembrane helix</keyword>
<keyword evidence="1" id="KW-0472">Membrane</keyword>
<evidence type="ECO:0000259" key="2">
    <source>
        <dbReference type="Pfam" id="PF07290"/>
    </source>
</evidence>
<dbReference type="RefSeq" id="WP_058288474.1">
    <property type="nucleotide sequence ID" value="NZ_CYSD01000012.1"/>
</dbReference>
<reference evidence="4 5" key="1">
    <citation type="submission" date="2015-09" db="EMBL/GenBank/DDBJ databases">
        <authorList>
            <consortium name="Swine Surveillance"/>
        </authorList>
    </citation>
    <scope>NUCLEOTIDE SEQUENCE [LARGE SCALE GENOMIC DNA]</scope>
    <source>
        <strain evidence="4 5">CECT 7557</strain>
    </source>
</reference>
<feature type="transmembrane region" description="Helical" evidence="1">
    <location>
        <begin position="106"/>
        <end position="125"/>
    </location>
</feature>
<feature type="domain" description="Inner membrane protein YqiJ OB-fold" evidence="2">
    <location>
        <begin position="180"/>
        <end position="234"/>
    </location>
</feature>
<evidence type="ECO:0000259" key="3">
    <source>
        <dbReference type="Pfam" id="PF21001"/>
    </source>
</evidence>
<proteinExistence type="predicted"/>
<dbReference type="Proteomes" id="UP000052022">
    <property type="component" value="Unassembled WGS sequence"/>
</dbReference>
<evidence type="ECO:0000313" key="4">
    <source>
        <dbReference type="EMBL" id="CUH75318.1"/>
    </source>
</evidence>
<keyword evidence="5" id="KW-1185">Reference proteome</keyword>